<organism evidence="1 2">
    <name type="scientific">Acinetobacter amyesii</name>
    <dbReference type="NCBI Taxonomy" id="2942470"/>
    <lineage>
        <taxon>Bacteria</taxon>
        <taxon>Pseudomonadati</taxon>
        <taxon>Pseudomonadota</taxon>
        <taxon>Gammaproteobacteria</taxon>
        <taxon>Moraxellales</taxon>
        <taxon>Moraxellaceae</taxon>
        <taxon>Acinetobacter</taxon>
    </lineage>
</organism>
<dbReference type="Proteomes" id="UP000191160">
    <property type="component" value="Unassembled WGS sequence"/>
</dbReference>
<dbReference type="EMBL" id="MVKX01000006">
    <property type="protein sequence ID" value="OOV81832.1"/>
    <property type="molecule type" value="Genomic_DNA"/>
</dbReference>
<reference evidence="1 2" key="1">
    <citation type="submission" date="2017-02" db="EMBL/GenBank/DDBJ databases">
        <title>Acinetobacter sp. ANC 4945, whole genome shotgun sequencing project.</title>
        <authorList>
            <person name="Radolfova-Krizova L."/>
            <person name="Al Atrouni A."/>
            <person name="Nemec A."/>
        </authorList>
    </citation>
    <scope>NUCLEOTIDE SEQUENCE [LARGE SCALE GENOMIC DNA]</scope>
    <source>
        <strain evidence="1 2">ANC 4945</strain>
    </source>
</reference>
<keyword evidence="2" id="KW-1185">Reference proteome</keyword>
<protein>
    <submittedName>
        <fullName evidence="1">Uncharacterized protein</fullName>
    </submittedName>
</protein>
<gene>
    <name evidence="1" type="ORF">B1202_10315</name>
</gene>
<evidence type="ECO:0000313" key="1">
    <source>
        <dbReference type="EMBL" id="OOV81832.1"/>
    </source>
</evidence>
<proteinExistence type="predicted"/>
<sequence length="88" mass="10101">MSQNKGKNMNNAMPPKHSKELLKLKQEIIEDTIHNLLTENDGTFDLNTDQGINVAVDYMIDYLMINRIEVNSIDLKEKLIRCLPKSKA</sequence>
<dbReference type="AlphaFoldDB" id="A0A1T1GW41"/>
<evidence type="ECO:0000313" key="2">
    <source>
        <dbReference type="Proteomes" id="UP000191160"/>
    </source>
</evidence>
<comment type="caution">
    <text evidence="1">The sequence shown here is derived from an EMBL/GenBank/DDBJ whole genome shotgun (WGS) entry which is preliminary data.</text>
</comment>
<name>A0A1T1GW41_9GAMM</name>
<accession>A0A1T1GW41</accession>